<dbReference type="GO" id="GO:0034196">
    <property type="term" value="P:acylglycerol transport"/>
    <property type="evidence" value="ECO:0007669"/>
    <property type="project" value="InterPro"/>
</dbReference>
<organism evidence="1 2">
    <name type="scientific">Brassica carinata</name>
    <name type="common">Ethiopian mustard</name>
    <name type="synonym">Abyssinian cabbage</name>
    <dbReference type="NCBI Taxonomy" id="52824"/>
    <lineage>
        <taxon>Eukaryota</taxon>
        <taxon>Viridiplantae</taxon>
        <taxon>Streptophyta</taxon>
        <taxon>Embryophyta</taxon>
        <taxon>Tracheophyta</taxon>
        <taxon>Spermatophyta</taxon>
        <taxon>Magnoliopsida</taxon>
        <taxon>eudicotyledons</taxon>
        <taxon>Gunneridae</taxon>
        <taxon>Pentapetalae</taxon>
        <taxon>rosids</taxon>
        <taxon>malvids</taxon>
        <taxon>Brassicales</taxon>
        <taxon>Brassicaceae</taxon>
        <taxon>Brassiceae</taxon>
        <taxon>Brassica</taxon>
    </lineage>
</organism>
<dbReference type="InterPro" id="IPR044160">
    <property type="entry name" value="TGD4-like"/>
</dbReference>
<reference evidence="1 2" key="1">
    <citation type="submission" date="2020-02" db="EMBL/GenBank/DDBJ databases">
        <authorList>
            <person name="Ma Q."/>
            <person name="Huang Y."/>
            <person name="Song X."/>
            <person name="Pei D."/>
        </authorList>
    </citation>
    <scope>NUCLEOTIDE SEQUENCE [LARGE SCALE GENOMIC DNA]</scope>
    <source>
        <strain evidence="1">Sxm20200214</strain>
        <tissue evidence="1">Leaf</tissue>
    </source>
</reference>
<name>A0A8X8BEL3_BRACI</name>
<comment type="caution">
    <text evidence="1">The sequence shown here is derived from an EMBL/GenBank/DDBJ whole genome shotgun (WGS) entry which is preliminary data.</text>
</comment>
<dbReference type="PANTHER" id="PTHR34954:SF3">
    <property type="entry name" value="EXPRESSED PROTEIN"/>
    <property type="match status" value="1"/>
</dbReference>
<dbReference type="PANTHER" id="PTHR34954">
    <property type="entry name" value="EXPRESSED PROTEIN"/>
    <property type="match status" value="1"/>
</dbReference>
<dbReference type="GO" id="GO:0070300">
    <property type="term" value="F:phosphatidic acid binding"/>
    <property type="evidence" value="ECO:0007669"/>
    <property type="project" value="InterPro"/>
</dbReference>
<protein>
    <submittedName>
        <fullName evidence="1">Uncharacterized protein</fullName>
    </submittedName>
</protein>
<keyword evidence="2" id="KW-1185">Reference proteome</keyword>
<evidence type="ECO:0000313" key="1">
    <source>
        <dbReference type="EMBL" id="KAG2332122.1"/>
    </source>
</evidence>
<dbReference type="EMBL" id="JAAMPC010000001">
    <property type="protein sequence ID" value="KAG2332122.1"/>
    <property type="molecule type" value="Genomic_DNA"/>
</dbReference>
<proteinExistence type="predicted"/>
<evidence type="ECO:0000313" key="2">
    <source>
        <dbReference type="Proteomes" id="UP000886595"/>
    </source>
</evidence>
<dbReference type="GO" id="GO:0009941">
    <property type="term" value="C:chloroplast envelope"/>
    <property type="evidence" value="ECO:0007669"/>
    <property type="project" value="TreeGrafter"/>
</dbReference>
<accession>A0A8X8BEL3</accession>
<dbReference type="GO" id="GO:1990052">
    <property type="term" value="P:ER to chloroplast lipid transport"/>
    <property type="evidence" value="ECO:0007669"/>
    <property type="project" value="InterPro"/>
</dbReference>
<dbReference type="Proteomes" id="UP000886595">
    <property type="component" value="Unassembled WGS sequence"/>
</dbReference>
<gene>
    <name evidence="1" type="ORF">Bca52824_003302</name>
</gene>
<sequence length="84" mass="8945">MANLSSAIDSVFWDQNLSSPQTLEGTARSVPGEPFPVDGARASRSHRIQQLSLFSAKAFLSESSLLLLLLPTRDSALSLSTPSA</sequence>
<dbReference type="AlphaFoldDB" id="A0A8X8BEL3"/>
<dbReference type="OrthoDB" id="512148at2759"/>